<dbReference type="Proteomes" id="UP000464657">
    <property type="component" value="Chromosome"/>
</dbReference>
<proteinExistence type="predicted"/>
<gene>
    <name evidence="1" type="ORF">IMCC3317_00440</name>
</gene>
<keyword evidence="2" id="KW-1185">Reference proteome</keyword>
<evidence type="ECO:0000313" key="2">
    <source>
        <dbReference type="Proteomes" id="UP000464657"/>
    </source>
</evidence>
<dbReference type="RefSeq" id="WP_160127496.1">
    <property type="nucleotide sequence ID" value="NZ_CP019288.1"/>
</dbReference>
<reference evidence="1 2" key="1">
    <citation type="journal article" date="2013" name="Int. J. Syst. Evol. Microbiol.">
        <title>Kordia antarctica sp. nov., isolated from Antarctic seawater.</title>
        <authorList>
            <person name="Baek K."/>
            <person name="Choi A."/>
            <person name="Kang I."/>
            <person name="Lee K."/>
            <person name="Cho J.C."/>
        </authorList>
    </citation>
    <scope>NUCLEOTIDE SEQUENCE [LARGE SCALE GENOMIC DNA]</scope>
    <source>
        <strain evidence="1 2">IMCC3317</strain>
    </source>
</reference>
<dbReference type="EMBL" id="CP019288">
    <property type="protein sequence ID" value="QHI34701.1"/>
    <property type="molecule type" value="Genomic_DNA"/>
</dbReference>
<organism evidence="1 2">
    <name type="scientific">Kordia antarctica</name>
    <dbReference type="NCBI Taxonomy" id="1218801"/>
    <lineage>
        <taxon>Bacteria</taxon>
        <taxon>Pseudomonadati</taxon>
        <taxon>Bacteroidota</taxon>
        <taxon>Flavobacteriia</taxon>
        <taxon>Flavobacteriales</taxon>
        <taxon>Flavobacteriaceae</taxon>
        <taxon>Kordia</taxon>
    </lineage>
</organism>
<dbReference type="KEGG" id="kan:IMCC3317_00440"/>
<accession>A0A7L4ZDW0</accession>
<evidence type="ECO:0000313" key="1">
    <source>
        <dbReference type="EMBL" id="QHI34701.1"/>
    </source>
</evidence>
<protein>
    <submittedName>
        <fullName evidence="1">Uncharacterized protein</fullName>
    </submittedName>
</protein>
<name>A0A7L4ZDW0_9FLAO</name>
<dbReference type="OrthoDB" id="9832144at2"/>
<dbReference type="AlphaFoldDB" id="A0A7L4ZDW0"/>
<sequence>MKSTQPFIKFAITGGASPSTSIRVELYKNGDVITQIKNAWPVITTNDEVGIYKYAITEAEIQSLITEAHKQKNLNSYYGEKLPGSLKYHLTISDDTNDKIIRWDHFASLPKALENFSESLQQLLKNSLQYNDQTIKISLEISSKNTQNNATIYIHNTGKMPVTIILPEHTILKKRTLLIAHKEENDSAYLNLPAIYSDGIPFQFETTESSFTIATDEKVSFSNTLLLEKNKTWYAMMEVQLKINTTTNTVAHCFLLAKGIQN</sequence>